<name>A0ABP9A7W9_9MICO</name>
<dbReference type="Proteomes" id="UP001501645">
    <property type="component" value="Unassembled WGS sequence"/>
</dbReference>
<evidence type="ECO:0000313" key="2">
    <source>
        <dbReference type="EMBL" id="GAA4776027.1"/>
    </source>
</evidence>
<dbReference type="InterPro" id="IPR057204">
    <property type="entry name" value="DUF7882"/>
</dbReference>
<evidence type="ECO:0000313" key="3">
    <source>
        <dbReference type="Proteomes" id="UP001501645"/>
    </source>
</evidence>
<organism evidence="2 3">
    <name type="scientific">Microbacterium gilvum</name>
    <dbReference type="NCBI Taxonomy" id="1336204"/>
    <lineage>
        <taxon>Bacteria</taxon>
        <taxon>Bacillati</taxon>
        <taxon>Actinomycetota</taxon>
        <taxon>Actinomycetes</taxon>
        <taxon>Micrococcales</taxon>
        <taxon>Microbacteriaceae</taxon>
        <taxon>Microbacterium</taxon>
    </lineage>
</organism>
<protein>
    <recommendedName>
        <fullName evidence="1">DUF7882 domain-containing protein</fullName>
    </recommendedName>
</protein>
<keyword evidence="3" id="KW-1185">Reference proteome</keyword>
<gene>
    <name evidence="2" type="ORF">GCM10023351_20760</name>
</gene>
<dbReference type="EMBL" id="BAABKO010000003">
    <property type="protein sequence ID" value="GAA4776027.1"/>
    <property type="molecule type" value="Genomic_DNA"/>
</dbReference>
<accession>A0ABP9A7W9</accession>
<evidence type="ECO:0000259" key="1">
    <source>
        <dbReference type="Pfam" id="PF25355"/>
    </source>
</evidence>
<feature type="domain" description="DUF7882" evidence="1">
    <location>
        <begin position="12"/>
        <end position="110"/>
    </location>
</feature>
<proteinExistence type="predicted"/>
<dbReference type="Pfam" id="PF25355">
    <property type="entry name" value="DUF7882"/>
    <property type="match status" value="1"/>
</dbReference>
<sequence length="114" mass="12353">MSAGIRRTVGIMGTLTYGNGGGARISIDDRALSHLKVVIISKLRRQESFAVSWTHPCGSGPTGRTTIWVHPAIPLRFDFDEPEPPELNMRWIVGMTDEANQLGGVVLTPEAVAV</sequence>
<comment type="caution">
    <text evidence="2">The sequence shown here is derived from an EMBL/GenBank/DDBJ whole genome shotgun (WGS) entry which is preliminary data.</text>
</comment>
<reference evidence="3" key="1">
    <citation type="journal article" date="2019" name="Int. J. Syst. Evol. Microbiol.">
        <title>The Global Catalogue of Microorganisms (GCM) 10K type strain sequencing project: providing services to taxonomists for standard genome sequencing and annotation.</title>
        <authorList>
            <consortium name="The Broad Institute Genomics Platform"/>
            <consortium name="The Broad Institute Genome Sequencing Center for Infectious Disease"/>
            <person name="Wu L."/>
            <person name="Ma J."/>
        </authorList>
    </citation>
    <scope>NUCLEOTIDE SEQUENCE [LARGE SCALE GENOMIC DNA]</scope>
    <source>
        <strain evidence="3">JCM 18537</strain>
    </source>
</reference>